<protein>
    <recommendedName>
        <fullName evidence="1">Tetrapyrrole biosynthesis uroporphyrinogen III synthase domain-containing protein</fullName>
    </recommendedName>
</protein>
<name>A0A8H7QIB6_9FUNG</name>
<dbReference type="GO" id="GO:0006780">
    <property type="term" value="P:uroporphyrinogen III biosynthetic process"/>
    <property type="evidence" value="ECO:0007669"/>
    <property type="project" value="InterPro"/>
</dbReference>
<dbReference type="InterPro" id="IPR036108">
    <property type="entry name" value="4pyrrol_syn_uPrphyn_synt_sf"/>
</dbReference>
<dbReference type="UniPathway" id="UPA00251">
    <property type="reaction ID" value="UER00320"/>
</dbReference>
<dbReference type="EMBL" id="JAEPRC010000661">
    <property type="protein sequence ID" value="KAG2193259.1"/>
    <property type="molecule type" value="Genomic_DNA"/>
</dbReference>
<dbReference type="GO" id="GO:0006782">
    <property type="term" value="P:protoporphyrinogen IX biosynthetic process"/>
    <property type="evidence" value="ECO:0007669"/>
    <property type="project" value="UniProtKB-UniPathway"/>
</dbReference>
<evidence type="ECO:0000313" key="3">
    <source>
        <dbReference type="Proteomes" id="UP000650833"/>
    </source>
</evidence>
<dbReference type="Gene3D" id="3.40.50.10090">
    <property type="match status" value="2"/>
</dbReference>
<gene>
    <name evidence="2" type="ORF">INT46_002626</name>
</gene>
<keyword evidence="3" id="KW-1185">Reference proteome</keyword>
<dbReference type="Pfam" id="PF02602">
    <property type="entry name" value="HEM4"/>
    <property type="match status" value="1"/>
</dbReference>
<reference evidence="2" key="1">
    <citation type="submission" date="2020-12" db="EMBL/GenBank/DDBJ databases">
        <title>Metabolic potential, ecology and presence of endohyphal bacteria is reflected in genomic diversity of Mucoromycotina.</title>
        <authorList>
            <person name="Muszewska A."/>
            <person name="Okrasinska A."/>
            <person name="Steczkiewicz K."/>
            <person name="Drgas O."/>
            <person name="Orlowska M."/>
            <person name="Perlinska-Lenart U."/>
            <person name="Aleksandrzak-Piekarczyk T."/>
            <person name="Szatraj K."/>
            <person name="Zielenkiewicz U."/>
            <person name="Pilsyk S."/>
            <person name="Malc E."/>
            <person name="Mieczkowski P."/>
            <person name="Kruszewska J.S."/>
            <person name="Biernat P."/>
            <person name="Pawlowska J."/>
        </authorList>
    </citation>
    <scope>NUCLEOTIDE SEQUENCE</scope>
    <source>
        <strain evidence="2">CBS 226.32</strain>
    </source>
</reference>
<dbReference type="OrthoDB" id="5595751at2759"/>
<dbReference type="InterPro" id="IPR039793">
    <property type="entry name" value="UROS/Hem4"/>
</dbReference>
<dbReference type="GO" id="GO:0004852">
    <property type="term" value="F:uroporphyrinogen-III synthase activity"/>
    <property type="evidence" value="ECO:0007669"/>
    <property type="project" value="InterPro"/>
</dbReference>
<evidence type="ECO:0000259" key="1">
    <source>
        <dbReference type="Pfam" id="PF02602"/>
    </source>
</evidence>
<dbReference type="InterPro" id="IPR003754">
    <property type="entry name" value="4pyrrol_synth_uPrphyn_synth"/>
</dbReference>
<dbReference type="AlphaFoldDB" id="A0A8H7QIB6"/>
<proteinExistence type="predicted"/>
<sequence length="272" mass="31178">MPHKKRVILFKKKDLNDKYYQQLIKNNFDTEFIPVLDHKLVNIDAIKTIIQNGPIKEQLCAMVLTSQRSVEAINEAYNELISLDQHVRDEWNSIPIYIVGPQTADALGHLPLFQNYRKDHRWIIAPRASELIKSFSNTHDFKSTVLFLAGDKRREIIPEALNAAHISFREIKSYVTCAHPDLAHRIKKDDDNTLLQAADWTVYFSPSGLKFLLNHLDENTHFLAKSKIASIGPTTSDYIINELGLNVHVEAEKPDAEHLVDAMINFSKKKIN</sequence>
<comment type="caution">
    <text evidence="2">The sequence shown here is derived from an EMBL/GenBank/DDBJ whole genome shotgun (WGS) entry which is preliminary data.</text>
</comment>
<dbReference type="PANTHER" id="PTHR12390">
    <property type="entry name" value="UROPORPHYRINOGEN III SYNTHASE"/>
    <property type="match status" value="1"/>
</dbReference>
<dbReference type="GO" id="GO:0005829">
    <property type="term" value="C:cytosol"/>
    <property type="evidence" value="ECO:0007669"/>
    <property type="project" value="TreeGrafter"/>
</dbReference>
<organism evidence="2 3">
    <name type="scientific">Mucor plumbeus</name>
    <dbReference type="NCBI Taxonomy" id="97098"/>
    <lineage>
        <taxon>Eukaryota</taxon>
        <taxon>Fungi</taxon>
        <taxon>Fungi incertae sedis</taxon>
        <taxon>Mucoromycota</taxon>
        <taxon>Mucoromycotina</taxon>
        <taxon>Mucoromycetes</taxon>
        <taxon>Mucorales</taxon>
        <taxon>Mucorineae</taxon>
        <taxon>Mucoraceae</taxon>
        <taxon>Mucor</taxon>
    </lineage>
</organism>
<dbReference type="SUPFAM" id="SSF69618">
    <property type="entry name" value="HemD-like"/>
    <property type="match status" value="1"/>
</dbReference>
<dbReference type="PANTHER" id="PTHR12390:SF0">
    <property type="entry name" value="UROPORPHYRINOGEN-III SYNTHASE"/>
    <property type="match status" value="1"/>
</dbReference>
<feature type="domain" description="Tetrapyrrole biosynthesis uroporphyrinogen III synthase" evidence="1">
    <location>
        <begin position="19"/>
        <end position="260"/>
    </location>
</feature>
<evidence type="ECO:0000313" key="2">
    <source>
        <dbReference type="EMBL" id="KAG2193259.1"/>
    </source>
</evidence>
<dbReference type="CDD" id="cd06578">
    <property type="entry name" value="HemD"/>
    <property type="match status" value="1"/>
</dbReference>
<dbReference type="Proteomes" id="UP000650833">
    <property type="component" value="Unassembled WGS sequence"/>
</dbReference>
<accession>A0A8H7QIB6</accession>